<comment type="caution">
    <text evidence="11">The sequence shown here is derived from an EMBL/GenBank/DDBJ whole genome shotgun (WGS) entry which is preliminary data.</text>
</comment>
<dbReference type="GO" id="GO:0005768">
    <property type="term" value="C:endosome"/>
    <property type="evidence" value="ECO:0007669"/>
    <property type="project" value="InterPro"/>
</dbReference>
<dbReference type="PRINTS" id="PR00715">
    <property type="entry name" value="MAN6PRECEPTR"/>
</dbReference>
<proteinExistence type="predicted"/>
<reference evidence="11 12" key="1">
    <citation type="submission" date="2023-11" db="EMBL/GenBank/DDBJ databases">
        <title>Halocaridina rubra genome assembly.</title>
        <authorList>
            <person name="Smith C."/>
        </authorList>
    </citation>
    <scope>NUCLEOTIDE SEQUENCE [LARGE SCALE GENOMIC DNA]</scope>
    <source>
        <strain evidence="11">EP-1</strain>
        <tissue evidence="11">Whole</tissue>
    </source>
</reference>
<sequence>MDEMTSAEQLKDVNGNIYDFVLCGQVAENLKNVSISQTVPKSSSPLKILGYNNQTVLSGQGSWIMLTFNGGDKYEKSCNGTNRQAHVLFVCDPFQKELEIHTVDGNLTEDTCYLLFLVRHEIVCQNAREAGLSGGTVFLILLLVTFGAYFMFGFFYLRLVKGAKGVEQIPNREFWFKIGNILAFQKRRIGGVCVDIYPCGRPGLFAGPQVELFGSVKIRVNISALLRDGCAAVCRCDNYCGGRGGISSASSYSGYSPIEEQMARDLQETDRDTALLRP</sequence>
<gene>
    <name evidence="11" type="ORF">SK128_013226</name>
</gene>
<dbReference type="AlphaFoldDB" id="A0AAN8ZY58"/>
<dbReference type="Gene3D" id="2.70.130.10">
    <property type="entry name" value="Mannose-6-phosphate receptor binding domain"/>
    <property type="match status" value="1"/>
</dbReference>
<evidence type="ECO:0000256" key="5">
    <source>
        <dbReference type="ARBA" id="ARBA00022989"/>
    </source>
</evidence>
<keyword evidence="2" id="KW-0813">Transport</keyword>
<keyword evidence="6 9" id="KW-0472">Membrane</keyword>
<dbReference type="EMBL" id="JAXCGZ010020867">
    <property type="protein sequence ID" value="KAK7065155.1"/>
    <property type="molecule type" value="Genomic_DNA"/>
</dbReference>
<feature type="transmembrane region" description="Helical" evidence="9">
    <location>
        <begin position="137"/>
        <end position="157"/>
    </location>
</feature>
<evidence type="ECO:0000256" key="3">
    <source>
        <dbReference type="ARBA" id="ARBA00022692"/>
    </source>
</evidence>
<accession>A0AAN8ZY58</accession>
<dbReference type="InterPro" id="IPR000296">
    <property type="entry name" value="Man-6-P_rcpt_cation_dep"/>
</dbReference>
<keyword evidence="12" id="KW-1185">Reference proteome</keyword>
<protein>
    <recommendedName>
        <fullName evidence="10">MRH domain-containing protein</fullName>
    </recommendedName>
</protein>
<evidence type="ECO:0000256" key="2">
    <source>
        <dbReference type="ARBA" id="ARBA00022448"/>
    </source>
</evidence>
<feature type="domain" description="MRH" evidence="10">
    <location>
        <begin position="1"/>
        <end position="126"/>
    </location>
</feature>
<dbReference type="PROSITE" id="PS51914">
    <property type="entry name" value="MRH"/>
    <property type="match status" value="1"/>
</dbReference>
<evidence type="ECO:0000256" key="8">
    <source>
        <dbReference type="ARBA" id="ARBA00023180"/>
    </source>
</evidence>
<dbReference type="GO" id="GO:0019904">
    <property type="term" value="F:protein domain specific binding"/>
    <property type="evidence" value="ECO:0007669"/>
    <property type="project" value="InterPro"/>
</dbReference>
<evidence type="ECO:0000259" key="10">
    <source>
        <dbReference type="PROSITE" id="PS51914"/>
    </source>
</evidence>
<dbReference type="InterPro" id="IPR028927">
    <property type="entry name" value="Man-6-P_rcpt"/>
</dbReference>
<evidence type="ECO:0000256" key="6">
    <source>
        <dbReference type="ARBA" id="ARBA00023136"/>
    </source>
</evidence>
<dbReference type="PANTHER" id="PTHR15071:SF29">
    <property type="entry name" value="CATION-DEPENDENT MANNOSE-6-PHOSPHATE RECEPTOR"/>
    <property type="match status" value="1"/>
</dbReference>
<dbReference type="InterPro" id="IPR044865">
    <property type="entry name" value="MRH_dom"/>
</dbReference>
<evidence type="ECO:0000256" key="1">
    <source>
        <dbReference type="ARBA" id="ARBA00004308"/>
    </source>
</evidence>
<organism evidence="11 12">
    <name type="scientific">Halocaridina rubra</name>
    <name type="common">Hawaiian red shrimp</name>
    <dbReference type="NCBI Taxonomy" id="373956"/>
    <lineage>
        <taxon>Eukaryota</taxon>
        <taxon>Metazoa</taxon>
        <taxon>Ecdysozoa</taxon>
        <taxon>Arthropoda</taxon>
        <taxon>Crustacea</taxon>
        <taxon>Multicrustacea</taxon>
        <taxon>Malacostraca</taxon>
        <taxon>Eumalacostraca</taxon>
        <taxon>Eucarida</taxon>
        <taxon>Decapoda</taxon>
        <taxon>Pleocyemata</taxon>
        <taxon>Caridea</taxon>
        <taxon>Atyoidea</taxon>
        <taxon>Atyidae</taxon>
        <taxon>Halocaridina</taxon>
    </lineage>
</organism>
<keyword evidence="8" id="KW-0325">Glycoprotein</keyword>
<evidence type="ECO:0000313" key="12">
    <source>
        <dbReference type="Proteomes" id="UP001381693"/>
    </source>
</evidence>
<evidence type="ECO:0000256" key="7">
    <source>
        <dbReference type="ARBA" id="ARBA00023157"/>
    </source>
</evidence>
<dbReference type="InterPro" id="IPR009011">
    <property type="entry name" value="Man6P_isomerase_rcpt-bd_dom_sf"/>
</dbReference>
<dbReference type="GO" id="GO:0006622">
    <property type="term" value="P:protein targeting to lysosome"/>
    <property type="evidence" value="ECO:0007669"/>
    <property type="project" value="InterPro"/>
</dbReference>
<evidence type="ECO:0000256" key="9">
    <source>
        <dbReference type="SAM" id="Phobius"/>
    </source>
</evidence>
<keyword evidence="3 9" id="KW-0812">Transmembrane</keyword>
<dbReference type="Pfam" id="PF02157">
    <property type="entry name" value="Man-6-P_recep"/>
    <property type="match status" value="1"/>
</dbReference>
<evidence type="ECO:0000256" key="4">
    <source>
        <dbReference type="ARBA" id="ARBA00022729"/>
    </source>
</evidence>
<name>A0AAN8ZY58_HALRR</name>
<keyword evidence="7" id="KW-1015">Disulfide bond</keyword>
<keyword evidence="5 9" id="KW-1133">Transmembrane helix</keyword>
<dbReference type="SUPFAM" id="SSF50911">
    <property type="entry name" value="Mannose 6-phosphate receptor domain"/>
    <property type="match status" value="1"/>
</dbReference>
<evidence type="ECO:0000313" key="11">
    <source>
        <dbReference type="EMBL" id="KAK7065155.1"/>
    </source>
</evidence>
<dbReference type="GO" id="GO:0005802">
    <property type="term" value="C:trans-Golgi network"/>
    <property type="evidence" value="ECO:0007669"/>
    <property type="project" value="TreeGrafter"/>
</dbReference>
<dbReference type="Proteomes" id="UP001381693">
    <property type="component" value="Unassembled WGS sequence"/>
</dbReference>
<comment type="subcellular location">
    <subcellularLocation>
        <location evidence="1">Endomembrane system</location>
    </subcellularLocation>
</comment>
<dbReference type="PANTHER" id="PTHR15071">
    <property type="entry name" value="MANNOSE-6-PHOSPHATE RECEPTOR FAMILY MEMBER"/>
    <property type="match status" value="1"/>
</dbReference>
<keyword evidence="4" id="KW-0732">Signal</keyword>